<dbReference type="OrthoDB" id="10261524at2759"/>
<feature type="compositionally biased region" description="Gly residues" evidence="1">
    <location>
        <begin position="169"/>
        <end position="179"/>
    </location>
</feature>
<protein>
    <submittedName>
        <fullName evidence="2">Uncharacterized protein</fullName>
    </submittedName>
</protein>
<evidence type="ECO:0000256" key="1">
    <source>
        <dbReference type="SAM" id="MobiDB-lite"/>
    </source>
</evidence>
<dbReference type="AlphaFoldDB" id="A0A854Q567"/>
<dbReference type="PANTHER" id="PTHR37325">
    <property type="entry name" value="OXIDOREDUCTASE 21 KDA SUBUNIT, PUTATIVE (AFU_ORTHOLOGUE AFUA_4G05910)-RELATED"/>
    <property type="match status" value="1"/>
</dbReference>
<gene>
    <name evidence="2" type="ORF">C361_06552</name>
</gene>
<dbReference type="InterPro" id="IPR016813">
    <property type="entry name" value="NADH_Ub_cplx-1_21kDa"/>
</dbReference>
<accession>A0A854Q567</accession>
<name>A0A854Q567_CRYNE</name>
<evidence type="ECO:0000313" key="2">
    <source>
        <dbReference type="EMBL" id="OXG11447.1"/>
    </source>
</evidence>
<dbReference type="EMBL" id="AMKT01000098">
    <property type="protein sequence ID" value="OXG11447.1"/>
    <property type="molecule type" value="Genomic_DNA"/>
</dbReference>
<feature type="region of interest" description="Disordered" evidence="1">
    <location>
        <begin position="169"/>
        <end position="199"/>
    </location>
</feature>
<dbReference type="PANTHER" id="PTHR37325:SF1">
    <property type="entry name" value="OXIDOREDUCTASE 21 KDA SUBUNIT, PUTATIVE (AFU_ORTHOLOGUE AFUA_4G05910)-RELATED"/>
    <property type="match status" value="1"/>
</dbReference>
<comment type="caution">
    <text evidence="2">The sequence shown here is derived from an EMBL/GenBank/DDBJ whole genome shotgun (WGS) entry which is preliminary data.</text>
</comment>
<feature type="region of interest" description="Disordered" evidence="1">
    <location>
        <begin position="1"/>
        <end position="23"/>
    </location>
</feature>
<dbReference type="CDD" id="cd22849">
    <property type="entry name" value="NuzM"/>
    <property type="match status" value="1"/>
</dbReference>
<evidence type="ECO:0000313" key="3">
    <source>
        <dbReference type="Proteomes" id="UP000199727"/>
    </source>
</evidence>
<reference evidence="2 3" key="1">
    <citation type="submission" date="2017-06" db="EMBL/GenBank/DDBJ databases">
        <title>Global population genomics of the pathogenic fungus Cryptococcus neoformans var. grubii.</title>
        <authorList>
            <person name="Cuomo C."/>
            <person name="Litvintseva A."/>
            <person name="Chen Y."/>
            <person name="Young S."/>
            <person name="Zeng Q."/>
            <person name="Chapman S."/>
            <person name="Gujja S."/>
            <person name="Saif S."/>
            <person name="Birren B."/>
        </authorList>
    </citation>
    <scope>NUCLEOTIDE SEQUENCE [LARGE SCALE GENOMIC DNA]</scope>
    <source>
        <strain evidence="2 3">Tu259-1</strain>
    </source>
</reference>
<dbReference type="PIRSF" id="PIRSF022976">
    <property type="entry name" value="NADH_Oxi_21kDa"/>
    <property type="match status" value="1"/>
</dbReference>
<proteinExistence type="predicted"/>
<feature type="region of interest" description="Disordered" evidence="1">
    <location>
        <begin position="53"/>
        <end position="76"/>
    </location>
</feature>
<organism evidence="2 3">
    <name type="scientific">Cryptococcus neoformans Tu259-1</name>
    <dbReference type="NCBI Taxonomy" id="1230072"/>
    <lineage>
        <taxon>Eukaryota</taxon>
        <taxon>Fungi</taxon>
        <taxon>Dikarya</taxon>
        <taxon>Basidiomycota</taxon>
        <taxon>Agaricomycotina</taxon>
        <taxon>Tremellomycetes</taxon>
        <taxon>Tremellales</taxon>
        <taxon>Cryptococcaceae</taxon>
        <taxon>Cryptococcus</taxon>
        <taxon>Cryptococcus neoformans species complex</taxon>
    </lineage>
</organism>
<dbReference type="Proteomes" id="UP000199727">
    <property type="component" value="Unassembled WGS sequence"/>
</dbReference>
<sequence>MARPTALLRNAANAAKPKPMSADHTKYHVAPTGFWKKFRDTVVVNPEISSGLPIPTENRYPQPASRPETYATPATKASDPAFNPYWKRDARRSYPQTSVITQSHLSTLLLSSPALASLPSPETAVETKWESSGIAPASPPSDAQQVVPASKVPALADVLQKLPEGKAYLGGGLTTGQGEGLPPVPPPAQRNKKWVPKAGEPVPHGKYDYFPMYTVV</sequence>